<dbReference type="Proteomes" id="UP001221142">
    <property type="component" value="Unassembled WGS sequence"/>
</dbReference>
<keyword evidence="2" id="KW-1185">Reference proteome</keyword>
<dbReference type="EMBL" id="JARKIF010000006">
    <property type="protein sequence ID" value="KAJ7636197.1"/>
    <property type="molecule type" value="Genomic_DNA"/>
</dbReference>
<gene>
    <name evidence="1" type="ORF">FB45DRAFT_864272</name>
</gene>
<evidence type="ECO:0000313" key="2">
    <source>
        <dbReference type="Proteomes" id="UP001221142"/>
    </source>
</evidence>
<accession>A0AAD7FS06</accession>
<dbReference type="AlphaFoldDB" id="A0AAD7FS06"/>
<evidence type="ECO:0000313" key="1">
    <source>
        <dbReference type="EMBL" id="KAJ7636197.1"/>
    </source>
</evidence>
<name>A0AAD7FS06_9AGAR</name>
<organism evidence="1 2">
    <name type="scientific">Roridomyces roridus</name>
    <dbReference type="NCBI Taxonomy" id="1738132"/>
    <lineage>
        <taxon>Eukaryota</taxon>
        <taxon>Fungi</taxon>
        <taxon>Dikarya</taxon>
        <taxon>Basidiomycota</taxon>
        <taxon>Agaricomycotina</taxon>
        <taxon>Agaricomycetes</taxon>
        <taxon>Agaricomycetidae</taxon>
        <taxon>Agaricales</taxon>
        <taxon>Marasmiineae</taxon>
        <taxon>Mycenaceae</taxon>
        <taxon>Roridomyces</taxon>
    </lineage>
</organism>
<comment type="caution">
    <text evidence="1">The sequence shown here is derived from an EMBL/GenBank/DDBJ whole genome shotgun (WGS) entry which is preliminary data.</text>
</comment>
<sequence length="112" mass="12940">MPRFSLQLTLTEDEEYNWVDDLCANLSRFEDPDPTHVSVFRPFDILDEDEYMEVVSAMEEFAAEMQSFVLEESGVHRDNDWVGISLADEDAPDRDQFVEIVEGLQDVSMCIL</sequence>
<proteinExistence type="predicted"/>
<protein>
    <submittedName>
        <fullName evidence="1">Uncharacterized protein</fullName>
    </submittedName>
</protein>
<reference evidence="1" key="1">
    <citation type="submission" date="2023-03" db="EMBL/GenBank/DDBJ databases">
        <title>Massive genome expansion in bonnet fungi (Mycena s.s.) driven by repeated elements and novel gene families across ecological guilds.</title>
        <authorList>
            <consortium name="Lawrence Berkeley National Laboratory"/>
            <person name="Harder C.B."/>
            <person name="Miyauchi S."/>
            <person name="Viragh M."/>
            <person name="Kuo A."/>
            <person name="Thoen E."/>
            <person name="Andreopoulos B."/>
            <person name="Lu D."/>
            <person name="Skrede I."/>
            <person name="Drula E."/>
            <person name="Henrissat B."/>
            <person name="Morin E."/>
            <person name="Kohler A."/>
            <person name="Barry K."/>
            <person name="LaButti K."/>
            <person name="Morin E."/>
            <person name="Salamov A."/>
            <person name="Lipzen A."/>
            <person name="Mereny Z."/>
            <person name="Hegedus B."/>
            <person name="Baldrian P."/>
            <person name="Stursova M."/>
            <person name="Weitz H."/>
            <person name="Taylor A."/>
            <person name="Grigoriev I.V."/>
            <person name="Nagy L.G."/>
            <person name="Martin F."/>
            <person name="Kauserud H."/>
        </authorList>
    </citation>
    <scope>NUCLEOTIDE SEQUENCE</scope>
    <source>
        <strain evidence="1">9284</strain>
    </source>
</reference>